<protein>
    <recommendedName>
        <fullName evidence="3">Tetraspanin family protein</fullName>
    </recommendedName>
</protein>
<keyword evidence="1" id="KW-0472">Membrane</keyword>
<dbReference type="AlphaFoldDB" id="A0A1I8EQN1"/>
<dbReference type="STRING" id="6293.A0A1I8EQN1"/>
<dbReference type="WBParaSite" id="maker-PairedContig_4082-snap-gene-0.4-mRNA-1">
    <property type="protein sequence ID" value="maker-PairedContig_4082-snap-gene-0.4-mRNA-1"/>
    <property type="gene ID" value="maker-PairedContig_4082-snap-gene-0.4"/>
</dbReference>
<feature type="transmembrane region" description="Helical" evidence="1">
    <location>
        <begin position="89"/>
        <end position="110"/>
    </location>
</feature>
<organism evidence="2">
    <name type="scientific">Wuchereria bancrofti</name>
    <dbReference type="NCBI Taxonomy" id="6293"/>
    <lineage>
        <taxon>Eukaryota</taxon>
        <taxon>Metazoa</taxon>
        <taxon>Ecdysozoa</taxon>
        <taxon>Nematoda</taxon>
        <taxon>Chromadorea</taxon>
        <taxon>Rhabditida</taxon>
        <taxon>Spirurina</taxon>
        <taxon>Spiruromorpha</taxon>
        <taxon>Filarioidea</taxon>
        <taxon>Onchocercidae</taxon>
        <taxon>Wuchereria</taxon>
    </lineage>
</organism>
<sequence>MQCATLGFLIVRKQEETDYNARAAINKKANGLIRSALCFPEKTDLTDAIYVSLHGWCWGRYAVDSLAIASEKVQNLQLKASKPAAVKQIGFLLIVGGIIVIVVSIYGMLWSSQRMASSFYATCLMVIVTTQKLCSSNICCHAQSYGRCSSCIVGGIFNTKFFIFCFLPCSHLLLIHPSFAQDFRQILKASLKLYNGTDTASRMSDDTVLMKAAWDKIMIEKSCCGLDSKIDFNESGWYQVAMIKSKFCASLIDSLQDRCVDCNQYCIDTDIRHNSGILLVQPIGEDEHY</sequence>
<evidence type="ECO:0008006" key="3">
    <source>
        <dbReference type="Google" id="ProtNLM"/>
    </source>
</evidence>
<keyword evidence="1" id="KW-0812">Transmembrane</keyword>
<evidence type="ECO:0000313" key="2">
    <source>
        <dbReference type="WBParaSite" id="maker-PairedContig_4082-snap-gene-0.4-mRNA-1"/>
    </source>
</evidence>
<accession>A0A1I8EQN1</accession>
<reference evidence="2" key="1">
    <citation type="submission" date="2016-11" db="UniProtKB">
        <authorList>
            <consortium name="WormBaseParasite"/>
        </authorList>
    </citation>
    <scope>IDENTIFICATION</scope>
    <source>
        <strain evidence="2">pt0022</strain>
    </source>
</reference>
<evidence type="ECO:0000256" key="1">
    <source>
        <dbReference type="SAM" id="Phobius"/>
    </source>
</evidence>
<name>A0A1I8EQN1_WUCBA</name>
<proteinExistence type="predicted"/>
<keyword evidence="1" id="KW-1133">Transmembrane helix</keyword>